<evidence type="ECO:0000256" key="3">
    <source>
        <dbReference type="ARBA" id="ARBA00035659"/>
    </source>
</evidence>
<evidence type="ECO:0000256" key="2">
    <source>
        <dbReference type="ARBA" id="ARBA00035108"/>
    </source>
</evidence>
<reference evidence="5" key="1">
    <citation type="journal article" date="2019" name="Int. J. Syst. Evol. Microbiol.">
        <title>The Global Catalogue of Microorganisms (GCM) 10K type strain sequencing project: providing services to taxonomists for standard genome sequencing and annotation.</title>
        <authorList>
            <consortium name="The Broad Institute Genomics Platform"/>
            <consortium name="The Broad Institute Genome Sequencing Center for Infectious Disease"/>
            <person name="Wu L."/>
            <person name="Ma J."/>
        </authorList>
    </citation>
    <scope>NUCLEOTIDE SEQUENCE [LARGE SCALE GENOMIC DNA]</scope>
    <source>
        <strain evidence="5">JCM 17938</strain>
    </source>
</reference>
<gene>
    <name evidence="4" type="ORF">GCM10023195_65590</name>
</gene>
<protein>
    <submittedName>
        <fullName evidence="4">Gas vesicle protein K</fullName>
    </submittedName>
</protein>
<dbReference type="Pfam" id="PF05121">
    <property type="entry name" value="GvpK"/>
    <property type="match status" value="1"/>
</dbReference>
<dbReference type="PANTHER" id="PTHR40137:SF2">
    <property type="entry name" value="PROTEIN GVPK 1"/>
    <property type="match status" value="1"/>
</dbReference>
<comment type="similarity">
    <text evidence="3">Belongs to the gas vesicle GvpK family.</text>
</comment>
<sequence>MTSSLTERLRTDPETVEHDLAALVLTVIELIRQLMEKQALRRVEEDENLTDEQVEQLGLALMRLDEAMERLKDHFGLTAEDLNLDLGPLGTLLPEG</sequence>
<evidence type="ECO:0000313" key="5">
    <source>
        <dbReference type="Proteomes" id="UP001500212"/>
    </source>
</evidence>
<comment type="subcellular location">
    <subcellularLocation>
        <location evidence="2">Gas vesicle</location>
    </subcellularLocation>
</comment>
<evidence type="ECO:0000313" key="4">
    <source>
        <dbReference type="EMBL" id="GAA4614958.1"/>
    </source>
</evidence>
<evidence type="ECO:0000256" key="1">
    <source>
        <dbReference type="ARBA" id="ARBA00022987"/>
    </source>
</evidence>
<keyword evidence="1" id="KW-0304">Gas vesicle</keyword>
<keyword evidence="5" id="KW-1185">Reference proteome</keyword>
<comment type="caution">
    <text evidence="4">The sequence shown here is derived from an EMBL/GenBank/DDBJ whole genome shotgun (WGS) entry which is preliminary data.</text>
</comment>
<name>A0ABP8TV56_9ACTN</name>
<accession>A0ABP8TV56</accession>
<dbReference type="Proteomes" id="UP001500212">
    <property type="component" value="Unassembled WGS sequence"/>
</dbReference>
<organism evidence="4 5">
    <name type="scientific">Actinoallomurus liliacearum</name>
    <dbReference type="NCBI Taxonomy" id="1080073"/>
    <lineage>
        <taxon>Bacteria</taxon>
        <taxon>Bacillati</taxon>
        <taxon>Actinomycetota</taxon>
        <taxon>Actinomycetes</taxon>
        <taxon>Streptosporangiales</taxon>
        <taxon>Thermomonosporaceae</taxon>
        <taxon>Actinoallomurus</taxon>
    </lineage>
</organism>
<dbReference type="RefSeq" id="WP_345363290.1">
    <property type="nucleotide sequence ID" value="NZ_BAABHJ010000027.1"/>
</dbReference>
<dbReference type="InterPro" id="IPR007805">
    <property type="entry name" value="GvpK"/>
</dbReference>
<proteinExistence type="inferred from homology"/>
<dbReference type="EMBL" id="BAABHJ010000027">
    <property type="protein sequence ID" value="GAA4614958.1"/>
    <property type="molecule type" value="Genomic_DNA"/>
</dbReference>
<dbReference type="PANTHER" id="PTHR40137">
    <property type="entry name" value="PROTEIN GVPK 1"/>
    <property type="match status" value="1"/>
</dbReference>